<evidence type="ECO:0000313" key="2">
    <source>
        <dbReference type="Proteomes" id="UP001565242"/>
    </source>
</evidence>
<evidence type="ECO:0000313" key="1">
    <source>
        <dbReference type="EMBL" id="MEY8537482.1"/>
    </source>
</evidence>
<gene>
    <name evidence="1" type="ORF">AALM99_03335</name>
</gene>
<evidence type="ECO:0008006" key="3">
    <source>
        <dbReference type="Google" id="ProtNLM"/>
    </source>
</evidence>
<accession>A0ABV4D6U4</accession>
<protein>
    <recommendedName>
        <fullName evidence="3">WxL domain-containing protein</fullName>
    </recommendedName>
</protein>
<dbReference type="EMBL" id="JBCLSQ010000006">
    <property type="protein sequence ID" value="MEY8537482.1"/>
    <property type="molecule type" value="Genomic_DNA"/>
</dbReference>
<dbReference type="RefSeq" id="WP_369917856.1">
    <property type="nucleotide sequence ID" value="NZ_JBCLSQ010000006.1"/>
</dbReference>
<sequence length="210" mass="22397">MLKKLYYVGLAALLASGPGERAIAAEFDPETQLDGRASVDVSASVPENERLRLLKTPDIDFGRVTFHDELVADLLFEASVSNAFEILNITGSGAGFHVNQKYSHFTASLENGSAPYVLPVRAIELSVTGGPTTMINATNSIAYGLLNPGQPEPEYGPIEARVLTGLPDANGFLTSGTLRAEMIIDGKRLGEIVPEEEYEATITTTIVSGL</sequence>
<comment type="caution">
    <text evidence="1">The sequence shown here is derived from an EMBL/GenBank/DDBJ whole genome shotgun (WGS) entry which is preliminary data.</text>
</comment>
<reference evidence="1 2" key="1">
    <citation type="submission" date="2024-03" db="EMBL/GenBank/DDBJ databases">
        <title>Mouse gut bacterial collection (mGBC) of GemPharmatech.</title>
        <authorList>
            <person name="He Y."/>
            <person name="Dong L."/>
            <person name="Wu D."/>
            <person name="Gao X."/>
            <person name="Lin Z."/>
        </authorList>
    </citation>
    <scope>NUCLEOTIDE SEQUENCE [LARGE SCALE GENOMIC DNA]</scope>
    <source>
        <strain evidence="1 2">20-218</strain>
    </source>
</reference>
<name>A0ABV4D6U4_9LACT</name>
<organism evidence="1 2">
    <name type="scientific">Lactococcus muris</name>
    <dbReference type="NCBI Taxonomy" id="2941330"/>
    <lineage>
        <taxon>Bacteria</taxon>
        <taxon>Bacillati</taxon>
        <taxon>Bacillota</taxon>
        <taxon>Bacilli</taxon>
        <taxon>Lactobacillales</taxon>
        <taxon>Streptococcaceae</taxon>
        <taxon>Lactococcus</taxon>
    </lineage>
</organism>
<proteinExistence type="predicted"/>
<dbReference type="Proteomes" id="UP001565242">
    <property type="component" value="Unassembled WGS sequence"/>
</dbReference>
<keyword evidence="2" id="KW-1185">Reference proteome</keyword>